<feature type="domain" description="ATP-grasp" evidence="5">
    <location>
        <begin position="117"/>
        <end position="293"/>
    </location>
</feature>
<organism evidence="6 7">
    <name type="scientific">Siminovitchia fortis</name>
    <dbReference type="NCBI Taxonomy" id="254758"/>
    <lineage>
        <taxon>Bacteria</taxon>
        <taxon>Bacillati</taxon>
        <taxon>Bacillota</taxon>
        <taxon>Bacilli</taxon>
        <taxon>Bacillales</taxon>
        <taxon>Bacillaceae</taxon>
        <taxon>Siminovitchia</taxon>
    </lineage>
</organism>
<dbReference type="Gene3D" id="3.30.470.20">
    <property type="entry name" value="ATP-grasp fold, B domain"/>
    <property type="match status" value="1"/>
</dbReference>
<gene>
    <name evidence="6" type="ORF">D4N35_005480</name>
</gene>
<dbReference type="GO" id="GO:0016874">
    <property type="term" value="F:ligase activity"/>
    <property type="evidence" value="ECO:0007669"/>
    <property type="project" value="UniProtKB-KW"/>
</dbReference>
<comment type="caution">
    <text evidence="6">The sequence shown here is derived from an EMBL/GenBank/DDBJ whole genome shotgun (WGS) entry which is preliminary data.</text>
</comment>
<dbReference type="Gene3D" id="3.40.50.20">
    <property type="match status" value="1"/>
</dbReference>
<dbReference type="PANTHER" id="PTHR43585:SF2">
    <property type="entry name" value="ATP-GRASP ENZYME FSQD"/>
    <property type="match status" value="1"/>
</dbReference>
<evidence type="ECO:0000259" key="5">
    <source>
        <dbReference type="PROSITE" id="PS50975"/>
    </source>
</evidence>
<evidence type="ECO:0000256" key="1">
    <source>
        <dbReference type="ARBA" id="ARBA00022598"/>
    </source>
</evidence>
<evidence type="ECO:0000313" key="6">
    <source>
        <dbReference type="EMBL" id="RWR12840.1"/>
    </source>
</evidence>
<dbReference type="InterPro" id="IPR003806">
    <property type="entry name" value="ATP-grasp_PylC-type"/>
</dbReference>
<keyword evidence="7" id="KW-1185">Reference proteome</keyword>
<evidence type="ECO:0000256" key="4">
    <source>
        <dbReference type="PROSITE-ProRule" id="PRU00409"/>
    </source>
</evidence>
<dbReference type="Pfam" id="PF21360">
    <property type="entry name" value="PylC-like_N"/>
    <property type="match status" value="1"/>
</dbReference>
<proteinExistence type="predicted"/>
<dbReference type="InterPro" id="IPR048764">
    <property type="entry name" value="PylC_N"/>
</dbReference>
<dbReference type="AlphaFoldDB" id="A0A451GC90"/>
<keyword evidence="3 4" id="KW-0067">ATP-binding</keyword>
<dbReference type="EMBL" id="QYTU02000008">
    <property type="protein sequence ID" value="RWR12840.1"/>
    <property type="molecule type" value="Genomic_DNA"/>
</dbReference>
<dbReference type="Gene3D" id="3.30.1490.20">
    <property type="entry name" value="ATP-grasp fold, A domain"/>
    <property type="match status" value="1"/>
</dbReference>
<name>A0A451GC90_9BACI</name>
<reference evidence="6" key="1">
    <citation type="submission" date="2018-12" db="EMBL/GenBank/DDBJ databases">
        <authorList>
            <person name="Sun L."/>
            <person name="Chen Z."/>
        </authorList>
    </citation>
    <scope>NUCLEOTIDE SEQUENCE [LARGE SCALE GENOMIC DNA]</scope>
    <source>
        <strain evidence="6">DSM 16012</strain>
    </source>
</reference>
<dbReference type="InterPro" id="IPR013815">
    <property type="entry name" value="ATP_grasp_subdomain_1"/>
</dbReference>
<accession>A0A451GC90</accession>
<dbReference type="InterPro" id="IPR011761">
    <property type="entry name" value="ATP-grasp"/>
</dbReference>
<dbReference type="SUPFAM" id="SSF56059">
    <property type="entry name" value="Glutathione synthetase ATP-binding domain-like"/>
    <property type="match status" value="1"/>
</dbReference>
<dbReference type="PANTHER" id="PTHR43585">
    <property type="entry name" value="FUMIPYRROLE BIOSYNTHESIS PROTEIN C"/>
    <property type="match status" value="1"/>
</dbReference>
<dbReference type="NCBIfam" id="NF009406">
    <property type="entry name" value="PRK12767.1-5"/>
    <property type="match status" value="1"/>
</dbReference>
<keyword evidence="1" id="KW-0436">Ligase</keyword>
<evidence type="ECO:0000313" key="7">
    <source>
        <dbReference type="Proteomes" id="UP000273811"/>
    </source>
</evidence>
<keyword evidence="2 4" id="KW-0547">Nucleotide-binding</keyword>
<sequence>MNILICSVGRRVKLIQYFKEELHKVGGKVIAADCDETAAALYHADMYEVAPRIDHPDYIPYIKKLCEKYSIKGVLSLIDPELSLLTGVKEEFKKDGIMVIVSDKNVVDICFDKYSTYAFLQANNIPSVPTYIDMDAALMDLNKNQLKFPLIIKPRNGSASMGINKVNNLKELEPFKAGYQDYIIQPYMDCEEYGADCYIDVISKETINIFLKRKVKMRAGETDKSIAVKDPMFKQVVEKLIGALNPLGPIDIDCFKTENGYAVSEINPRFGGGYLHAHEMGQNFVKNIINNIQGATNAAGGDYEEGTTMVKYDHVMVI</sequence>
<protein>
    <submittedName>
        <fullName evidence="6">ATP-grasp domain-containing protein</fullName>
    </submittedName>
</protein>
<dbReference type="OrthoDB" id="9803907at2"/>
<evidence type="ECO:0000256" key="3">
    <source>
        <dbReference type="ARBA" id="ARBA00022840"/>
    </source>
</evidence>
<dbReference type="InterPro" id="IPR052032">
    <property type="entry name" value="ATP-dep_AA_Ligase"/>
</dbReference>
<dbReference type="Pfam" id="PF02655">
    <property type="entry name" value="ATP-grasp_3"/>
    <property type="match status" value="1"/>
</dbReference>
<evidence type="ECO:0000256" key="2">
    <source>
        <dbReference type="ARBA" id="ARBA00022741"/>
    </source>
</evidence>
<dbReference type="PROSITE" id="PS50975">
    <property type="entry name" value="ATP_GRASP"/>
    <property type="match status" value="1"/>
</dbReference>
<dbReference type="RefSeq" id="WP_120071236.1">
    <property type="nucleotide sequence ID" value="NZ_CP126113.1"/>
</dbReference>
<dbReference type="GO" id="GO:0005524">
    <property type="term" value="F:ATP binding"/>
    <property type="evidence" value="ECO:0007669"/>
    <property type="project" value="UniProtKB-UniRule"/>
</dbReference>
<dbReference type="Proteomes" id="UP000273811">
    <property type="component" value="Unassembled WGS sequence"/>
</dbReference>
<dbReference type="GO" id="GO:0046872">
    <property type="term" value="F:metal ion binding"/>
    <property type="evidence" value="ECO:0007669"/>
    <property type="project" value="InterPro"/>
</dbReference>